<accession>A0AAW1BS80</accession>
<dbReference type="GO" id="GO:0006355">
    <property type="term" value="P:regulation of DNA-templated transcription"/>
    <property type="evidence" value="ECO:0007669"/>
    <property type="project" value="InterPro"/>
</dbReference>
<dbReference type="InterPro" id="IPR036051">
    <property type="entry name" value="KRAB_dom_sf"/>
</dbReference>
<dbReference type="PROSITE" id="PS50805">
    <property type="entry name" value="KRAB"/>
    <property type="match status" value="1"/>
</dbReference>
<dbReference type="PANTHER" id="PTHR23232:SF142">
    <property type="entry name" value="GASTRULA ZINC FINGER PROTEIN XLCGF57.1-LIKE-RELATED"/>
    <property type="match status" value="1"/>
</dbReference>
<evidence type="ECO:0000259" key="1">
    <source>
        <dbReference type="PROSITE" id="PS50805"/>
    </source>
</evidence>
<dbReference type="InterPro" id="IPR050169">
    <property type="entry name" value="Krueppel_C2H2_ZnF"/>
</dbReference>
<dbReference type="SUPFAM" id="SSF109640">
    <property type="entry name" value="KRAB domain (Kruppel-associated box)"/>
    <property type="match status" value="1"/>
</dbReference>
<gene>
    <name evidence="2" type="ORF">NXF25_004075</name>
</gene>
<dbReference type="InterPro" id="IPR001909">
    <property type="entry name" value="KRAB"/>
</dbReference>
<dbReference type="Proteomes" id="UP001474421">
    <property type="component" value="Unassembled WGS sequence"/>
</dbReference>
<organism evidence="2 3">
    <name type="scientific">Crotalus adamanteus</name>
    <name type="common">Eastern diamondback rattlesnake</name>
    <dbReference type="NCBI Taxonomy" id="8729"/>
    <lineage>
        <taxon>Eukaryota</taxon>
        <taxon>Metazoa</taxon>
        <taxon>Chordata</taxon>
        <taxon>Craniata</taxon>
        <taxon>Vertebrata</taxon>
        <taxon>Euteleostomi</taxon>
        <taxon>Lepidosauria</taxon>
        <taxon>Squamata</taxon>
        <taxon>Bifurcata</taxon>
        <taxon>Unidentata</taxon>
        <taxon>Episquamata</taxon>
        <taxon>Toxicofera</taxon>
        <taxon>Serpentes</taxon>
        <taxon>Colubroidea</taxon>
        <taxon>Viperidae</taxon>
        <taxon>Crotalinae</taxon>
        <taxon>Crotalus</taxon>
    </lineage>
</organism>
<dbReference type="SMART" id="SM00349">
    <property type="entry name" value="KRAB"/>
    <property type="match status" value="1"/>
</dbReference>
<proteinExistence type="predicted"/>
<sequence>MQCWVRECRAETSCQAVALAEGFLLTQVEKEQGGHQVLRSFMEVGTNCPEERVNPTNPSREPCFRGLYKEEGQCQDTSLGNKMESLLFIHSSPCTGRAERTVGPSAQGPVSFEEVDVHFTNEEWSLLDPDQKALYQEIMLETSRIVTSLVDAQKNENYREPRVVPSQIIETEVREQKCADKWGRRRYEKKESYTWRENLTFECVEMDNFQIQHDFKERTNRTGRGVARRKTGEEPCKVPSPLPCSLFPNISAGGRSQSSSSPPSLNGAVPQAWPCFFSVGGYLNQGQFSAFGCDGPRSLRGLERGSWGRRCVGVEGPLRERRGPEGGLIQSLTEKKKLRPSLRSPEEARWRRFPQSRVLLSFNGFSRLAT</sequence>
<keyword evidence="3" id="KW-1185">Reference proteome</keyword>
<dbReference type="PANTHER" id="PTHR23232">
    <property type="entry name" value="KRAB DOMAIN C2H2 ZINC FINGER"/>
    <property type="match status" value="1"/>
</dbReference>
<evidence type="ECO:0000313" key="3">
    <source>
        <dbReference type="Proteomes" id="UP001474421"/>
    </source>
</evidence>
<dbReference type="Gene3D" id="1.10.4020.10">
    <property type="entry name" value="DNA breaking-rejoining enzymes"/>
    <property type="match status" value="1"/>
</dbReference>
<name>A0AAW1BS80_CROAD</name>
<dbReference type="Gene3D" id="6.10.140.140">
    <property type="match status" value="1"/>
</dbReference>
<reference evidence="2 3" key="1">
    <citation type="journal article" date="2024" name="Proc. Natl. Acad. Sci. U.S.A.">
        <title>The genetic regulatory architecture and epigenomic basis for age-related changes in rattlesnake venom.</title>
        <authorList>
            <person name="Hogan M.P."/>
            <person name="Holding M.L."/>
            <person name="Nystrom G.S."/>
            <person name="Colston T.J."/>
            <person name="Bartlett D.A."/>
            <person name="Mason A.J."/>
            <person name="Ellsworth S.A."/>
            <person name="Rautsaw R.M."/>
            <person name="Lawrence K.C."/>
            <person name="Strickland J.L."/>
            <person name="He B."/>
            <person name="Fraser P."/>
            <person name="Margres M.J."/>
            <person name="Gilbert D.M."/>
            <person name="Gibbs H.L."/>
            <person name="Parkinson C.L."/>
            <person name="Rokyta D.R."/>
        </authorList>
    </citation>
    <scope>NUCLEOTIDE SEQUENCE [LARGE SCALE GENOMIC DNA]</scope>
    <source>
        <strain evidence="2">DRR0105</strain>
    </source>
</reference>
<dbReference type="Pfam" id="PF01352">
    <property type="entry name" value="KRAB"/>
    <property type="match status" value="1"/>
</dbReference>
<comment type="caution">
    <text evidence="2">The sequence shown here is derived from an EMBL/GenBank/DDBJ whole genome shotgun (WGS) entry which is preliminary data.</text>
</comment>
<feature type="domain" description="KRAB" evidence="1">
    <location>
        <begin position="110"/>
        <end position="194"/>
    </location>
</feature>
<dbReference type="InterPro" id="IPR038269">
    <property type="entry name" value="SCAN_sf"/>
</dbReference>
<protein>
    <submittedName>
        <fullName evidence="2">Zinc finger protein</fullName>
    </submittedName>
</protein>
<dbReference type="CDD" id="cd07765">
    <property type="entry name" value="KRAB_A-box"/>
    <property type="match status" value="1"/>
</dbReference>
<evidence type="ECO:0000313" key="2">
    <source>
        <dbReference type="EMBL" id="KAK9405301.1"/>
    </source>
</evidence>
<dbReference type="EMBL" id="JAOTOJ010000002">
    <property type="protein sequence ID" value="KAK9405301.1"/>
    <property type="molecule type" value="Genomic_DNA"/>
</dbReference>
<dbReference type="AlphaFoldDB" id="A0AAW1BS80"/>